<protein>
    <submittedName>
        <fullName evidence="1">Uncharacterized protein</fullName>
    </submittedName>
</protein>
<proteinExistence type="predicted"/>
<evidence type="ECO:0000313" key="1">
    <source>
        <dbReference type="EMBL" id="SCM71570.1"/>
    </source>
</evidence>
<name>A0A212L212_9HYPH</name>
<gene>
    <name evidence="1" type="ORF">KL86PLE_100268</name>
</gene>
<sequence>MPDGEEYFWQEITVDGQPVTGYWRWHAIGVGLSLRMLAEGYCATSSQP</sequence>
<accession>A0A212L212</accession>
<dbReference type="AlphaFoldDB" id="A0A212L212"/>
<organism evidence="1">
    <name type="scientific">uncultured Pleomorphomonas sp</name>
    <dbReference type="NCBI Taxonomy" id="442121"/>
    <lineage>
        <taxon>Bacteria</taxon>
        <taxon>Pseudomonadati</taxon>
        <taxon>Pseudomonadota</taxon>
        <taxon>Alphaproteobacteria</taxon>
        <taxon>Hyphomicrobiales</taxon>
        <taxon>Pleomorphomonadaceae</taxon>
        <taxon>Pleomorphomonas</taxon>
        <taxon>environmental samples</taxon>
    </lineage>
</organism>
<dbReference type="EMBL" id="FMJD01000002">
    <property type="protein sequence ID" value="SCM71570.1"/>
    <property type="molecule type" value="Genomic_DNA"/>
</dbReference>
<reference evidence="1" key="1">
    <citation type="submission" date="2016-08" db="EMBL/GenBank/DDBJ databases">
        <authorList>
            <person name="Seilhamer J.J."/>
        </authorList>
    </citation>
    <scope>NUCLEOTIDE SEQUENCE</scope>
    <source>
        <strain evidence="1">86</strain>
    </source>
</reference>